<accession>U5L8B7</accession>
<evidence type="ECO:0000313" key="3">
    <source>
        <dbReference type="Proteomes" id="UP000017805"/>
    </source>
</evidence>
<proteinExistence type="predicted"/>
<evidence type="ECO:0000256" key="1">
    <source>
        <dbReference type="SAM" id="MobiDB-lite"/>
    </source>
</evidence>
<dbReference type="Proteomes" id="UP000017805">
    <property type="component" value="Chromosome"/>
</dbReference>
<feature type="region of interest" description="Disordered" evidence="1">
    <location>
        <begin position="1"/>
        <end position="29"/>
    </location>
</feature>
<sequence>MAQPQKEPGGQTPWPSRKKSQGTCPLGSL</sequence>
<dbReference type="HOGENOM" id="CLU_3408668_0_0_9"/>
<keyword evidence="3" id="KW-1185">Reference proteome</keyword>
<name>U5L8B7_9BACI</name>
<dbReference type="EMBL" id="CP006643">
    <property type="protein sequence ID" value="AGX02872.1"/>
    <property type="molecule type" value="Genomic_DNA"/>
</dbReference>
<evidence type="ECO:0000313" key="2">
    <source>
        <dbReference type="EMBL" id="AGX02872.1"/>
    </source>
</evidence>
<organism evidence="2 3">
    <name type="scientific">Bacillus infantis NRRL B-14911</name>
    <dbReference type="NCBI Taxonomy" id="1367477"/>
    <lineage>
        <taxon>Bacteria</taxon>
        <taxon>Bacillati</taxon>
        <taxon>Bacillota</taxon>
        <taxon>Bacilli</taxon>
        <taxon>Bacillales</taxon>
        <taxon>Bacillaceae</taxon>
        <taxon>Bacillus</taxon>
    </lineage>
</organism>
<dbReference type="KEGG" id="bif:N288_04575"/>
<dbReference type="AlphaFoldDB" id="U5L8B7"/>
<gene>
    <name evidence="2" type="ORF">N288_04575</name>
</gene>
<reference evidence="2 3" key="1">
    <citation type="submission" date="2013-07" db="EMBL/GenBank/DDBJ databases">
        <title>Complete genome sequence of Bacillus infantis NRRL B-14911 that has potential to induce cardiac disease by antigenic mimicry.</title>
        <authorList>
            <person name="Massilamany C."/>
            <person name="Smith T.P.L."/>
            <person name="Loy J.D."/>
            <person name="Barletta R."/>
            <person name="Reddy J."/>
        </authorList>
    </citation>
    <scope>NUCLEOTIDE SEQUENCE [LARGE SCALE GENOMIC DNA]</scope>
    <source>
        <strain evidence="2 3">NRRL B-14911</strain>
    </source>
</reference>
<protein>
    <submittedName>
        <fullName evidence="2">Uncharacterized protein</fullName>
    </submittedName>
</protein>